<reference evidence="1 2" key="1">
    <citation type="journal article" date="2021" name="Elife">
        <title>Chloroplast acquisition without the gene transfer in kleptoplastic sea slugs, Plakobranchus ocellatus.</title>
        <authorList>
            <person name="Maeda T."/>
            <person name="Takahashi S."/>
            <person name="Yoshida T."/>
            <person name="Shimamura S."/>
            <person name="Takaki Y."/>
            <person name="Nagai Y."/>
            <person name="Toyoda A."/>
            <person name="Suzuki Y."/>
            <person name="Arimoto A."/>
            <person name="Ishii H."/>
            <person name="Satoh N."/>
            <person name="Nishiyama T."/>
            <person name="Hasebe M."/>
            <person name="Maruyama T."/>
            <person name="Minagawa J."/>
            <person name="Obokata J."/>
            <person name="Shigenobu S."/>
        </authorList>
    </citation>
    <scope>NUCLEOTIDE SEQUENCE [LARGE SCALE GENOMIC DNA]</scope>
</reference>
<keyword evidence="2" id="KW-1185">Reference proteome</keyword>
<gene>
    <name evidence="1" type="ORF">PoB_004858500</name>
</gene>
<evidence type="ECO:0000313" key="2">
    <source>
        <dbReference type="Proteomes" id="UP000735302"/>
    </source>
</evidence>
<name>A0AAV4BSK1_9GAST</name>
<evidence type="ECO:0000313" key="1">
    <source>
        <dbReference type="EMBL" id="GFO22080.1"/>
    </source>
</evidence>
<dbReference type="AlphaFoldDB" id="A0AAV4BSK1"/>
<comment type="caution">
    <text evidence="1">The sequence shown here is derived from an EMBL/GenBank/DDBJ whole genome shotgun (WGS) entry which is preliminary data.</text>
</comment>
<proteinExistence type="predicted"/>
<sequence>MGSTARDEKKVNERSPLSALVPQPLHFEYRAAHSLKKCLGESIASLVLKHAFGKNMMVKGKDTRGCASNNSDFNRTSYVQPHNNNDRFTQMLYTCAMLLLRQAPTTNVANVAQVTSDFPWRNSYSGRAIADIAQLRIIDWFHPAVIIIIVYNLNGLP</sequence>
<accession>A0AAV4BSK1</accession>
<protein>
    <submittedName>
        <fullName evidence="1">Uncharacterized protein</fullName>
    </submittedName>
</protein>
<dbReference type="Proteomes" id="UP000735302">
    <property type="component" value="Unassembled WGS sequence"/>
</dbReference>
<organism evidence="1 2">
    <name type="scientific">Plakobranchus ocellatus</name>
    <dbReference type="NCBI Taxonomy" id="259542"/>
    <lineage>
        <taxon>Eukaryota</taxon>
        <taxon>Metazoa</taxon>
        <taxon>Spiralia</taxon>
        <taxon>Lophotrochozoa</taxon>
        <taxon>Mollusca</taxon>
        <taxon>Gastropoda</taxon>
        <taxon>Heterobranchia</taxon>
        <taxon>Euthyneura</taxon>
        <taxon>Panpulmonata</taxon>
        <taxon>Sacoglossa</taxon>
        <taxon>Placobranchoidea</taxon>
        <taxon>Plakobranchidae</taxon>
        <taxon>Plakobranchus</taxon>
    </lineage>
</organism>
<dbReference type="EMBL" id="BLXT01005315">
    <property type="protein sequence ID" value="GFO22080.1"/>
    <property type="molecule type" value="Genomic_DNA"/>
</dbReference>